<feature type="transmembrane region" description="Helical" evidence="1">
    <location>
        <begin position="82"/>
        <end position="103"/>
    </location>
</feature>
<evidence type="ECO:0000313" key="3">
    <source>
        <dbReference type="Proteomes" id="UP001589568"/>
    </source>
</evidence>
<feature type="transmembrane region" description="Helical" evidence="1">
    <location>
        <begin position="417"/>
        <end position="441"/>
    </location>
</feature>
<keyword evidence="1" id="KW-0472">Membrane</keyword>
<keyword evidence="1" id="KW-0812">Transmembrane</keyword>
<gene>
    <name evidence="2" type="ORF">ACFFR3_47850</name>
</gene>
<feature type="transmembrane region" description="Helical" evidence="1">
    <location>
        <begin position="49"/>
        <end position="70"/>
    </location>
</feature>
<keyword evidence="3" id="KW-1185">Reference proteome</keyword>
<proteinExistence type="predicted"/>
<feature type="transmembrane region" description="Helical" evidence="1">
    <location>
        <begin position="461"/>
        <end position="483"/>
    </location>
</feature>
<accession>A0ABV5P406</accession>
<feature type="transmembrane region" description="Helical" evidence="1">
    <location>
        <begin position="370"/>
        <end position="396"/>
    </location>
</feature>
<evidence type="ECO:0000313" key="2">
    <source>
        <dbReference type="EMBL" id="MFB9477257.1"/>
    </source>
</evidence>
<keyword evidence="1" id="KW-1133">Transmembrane helix</keyword>
<protein>
    <recommendedName>
        <fullName evidence="4">FtsX-like permease family protein</fullName>
    </recommendedName>
</protein>
<dbReference type="EMBL" id="JBHMCF010000061">
    <property type="protein sequence ID" value="MFB9477257.1"/>
    <property type="molecule type" value="Genomic_DNA"/>
</dbReference>
<sequence length="487" mass="51259">MSFDLALHLTTVMMYVLLVALPLMIATLAVPAALFSAPRHRHERIRRRAVTLGLIVSSAGVAAMGLGAWLAREDSRYGIMEFAGMLVMTLLGAGLLVAGLGSLPSRLLELLGPPAERLPVPLRLAVRDLAQRRAVAAVAITLTMMATAAGIGLTVVVAGQTTQSRAEYVPLGKPGTLLVRSNPPVLGPFSDADTATVRAAMERALPGVPIIQSEVIADIGWYFNAEAKNVEIPEDAFFPTLAIGDEKLLRYLTGDPSTPYDEGTPVVITSADVPVGSVDIGYKLGQNDESTQTKTVPALLMRATEPGVETIFVPSEVVRDLGYSLATSELFVDPAVHRATPGEQRRLDDALDDELAEIHVERGFQAPMGWAPFAAASLVAAIACALAAGVGAAADVRQARVMRRTGIAFRWFGAARAGVTAVCGTVLGAVAGCTAGMSLLWPLTASTSWEDPPRVPFETPWLTIAAIVIGLPLIAAALGALLARQRP</sequence>
<name>A0ABV5P406_9ACTN</name>
<organism evidence="2 3">
    <name type="scientific">Nonomuraea salmonea</name>
    <dbReference type="NCBI Taxonomy" id="46181"/>
    <lineage>
        <taxon>Bacteria</taxon>
        <taxon>Bacillati</taxon>
        <taxon>Actinomycetota</taxon>
        <taxon>Actinomycetes</taxon>
        <taxon>Streptosporangiales</taxon>
        <taxon>Streptosporangiaceae</taxon>
        <taxon>Nonomuraea</taxon>
    </lineage>
</organism>
<feature type="transmembrane region" description="Helical" evidence="1">
    <location>
        <begin position="12"/>
        <end position="37"/>
    </location>
</feature>
<evidence type="ECO:0008006" key="4">
    <source>
        <dbReference type="Google" id="ProtNLM"/>
    </source>
</evidence>
<dbReference type="RefSeq" id="WP_345406097.1">
    <property type="nucleotide sequence ID" value="NZ_BAAAXS010000001.1"/>
</dbReference>
<dbReference type="Proteomes" id="UP001589568">
    <property type="component" value="Unassembled WGS sequence"/>
</dbReference>
<reference evidence="2 3" key="1">
    <citation type="submission" date="2024-09" db="EMBL/GenBank/DDBJ databases">
        <authorList>
            <person name="Sun Q."/>
            <person name="Mori K."/>
        </authorList>
    </citation>
    <scope>NUCLEOTIDE SEQUENCE [LARGE SCALE GENOMIC DNA]</scope>
    <source>
        <strain evidence="2 3">JCM 3324</strain>
    </source>
</reference>
<comment type="caution">
    <text evidence="2">The sequence shown here is derived from an EMBL/GenBank/DDBJ whole genome shotgun (WGS) entry which is preliminary data.</text>
</comment>
<feature type="transmembrane region" description="Helical" evidence="1">
    <location>
        <begin position="134"/>
        <end position="158"/>
    </location>
</feature>
<evidence type="ECO:0000256" key="1">
    <source>
        <dbReference type="SAM" id="Phobius"/>
    </source>
</evidence>